<reference evidence="7" key="1">
    <citation type="submission" date="2018-08" db="EMBL/GenBank/DDBJ databases">
        <title>Draft genome sequence of azole-resistant Aspergillus thermomutatus (Neosartorya pseudofischeri) strain HMR AF 39, isolated from a human nasal aspirate.</title>
        <authorList>
            <person name="Parent-Michaud M."/>
            <person name="Dufresne P.J."/>
            <person name="Fournier E."/>
            <person name="Martineau C."/>
            <person name="Moreira S."/>
            <person name="Perkins V."/>
            <person name="De Repentigny L."/>
            <person name="Dufresne S.F."/>
        </authorList>
    </citation>
    <scope>NUCLEOTIDE SEQUENCE [LARGE SCALE GENOMIC DNA]</scope>
    <source>
        <strain evidence="7">HMR AF 39</strain>
    </source>
</reference>
<evidence type="ECO:0000256" key="5">
    <source>
        <dbReference type="SAM" id="MobiDB-lite"/>
    </source>
</evidence>
<dbReference type="InterPro" id="IPR002041">
    <property type="entry name" value="Ran_GTPase"/>
</dbReference>
<dbReference type="OrthoDB" id="48625at2759"/>
<dbReference type="RefSeq" id="XP_026616532.1">
    <property type="nucleotide sequence ID" value="XM_026762553.1"/>
</dbReference>
<comment type="caution">
    <text evidence="7">The sequence shown here is derived from an EMBL/GenBank/DDBJ whole genome shotgun (WGS) entry which is preliminary data.</text>
</comment>
<keyword evidence="8" id="KW-1185">Reference proteome</keyword>
<dbReference type="Proteomes" id="UP000215305">
    <property type="component" value="Unassembled WGS sequence"/>
</dbReference>
<accession>A0A397HFA5</accession>
<dbReference type="GO" id="GO:0005737">
    <property type="term" value="C:cytoplasm"/>
    <property type="evidence" value="ECO:0007669"/>
    <property type="project" value="TreeGrafter"/>
</dbReference>
<dbReference type="SMART" id="SM00176">
    <property type="entry name" value="RAN"/>
    <property type="match status" value="1"/>
</dbReference>
<keyword evidence="1" id="KW-0813">Transport</keyword>
<evidence type="ECO:0000256" key="4">
    <source>
        <dbReference type="ARBA" id="ARBA00023134"/>
    </source>
</evidence>
<name>A0A397HFA5_ASPTH</name>
<evidence type="ECO:0000256" key="3">
    <source>
        <dbReference type="ARBA" id="ARBA00022927"/>
    </source>
</evidence>
<dbReference type="PANTHER" id="PTHR24071:SF0">
    <property type="entry name" value="GTP-BINDING NUCLEAR PROTEIN RAN"/>
    <property type="match status" value="1"/>
</dbReference>
<organism evidence="7 8">
    <name type="scientific">Aspergillus thermomutatus</name>
    <name type="common">Neosartorya pseudofischeri</name>
    <dbReference type="NCBI Taxonomy" id="41047"/>
    <lineage>
        <taxon>Eukaryota</taxon>
        <taxon>Fungi</taxon>
        <taxon>Dikarya</taxon>
        <taxon>Ascomycota</taxon>
        <taxon>Pezizomycotina</taxon>
        <taxon>Eurotiomycetes</taxon>
        <taxon>Eurotiomycetidae</taxon>
        <taxon>Eurotiales</taxon>
        <taxon>Aspergillaceae</taxon>
        <taxon>Aspergillus</taxon>
        <taxon>Aspergillus subgen. Fumigati</taxon>
    </lineage>
</organism>
<keyword evidence="4" id="KW-0342">GTP-binding</keyword>
<dbReference type="GO" id="GO:0005525">
    <property type="term" value="F:GTP binding"/>
    <property type="evidence" value="ECO:0007669"/>
    <property type="project" value="UniProtKB-KW"/>
</dbReference>
<dbReference type="EMBL" id="NKHU02000042">
    <property type="protein sequence ID" value="RHZ61831.1"/>
    <property type="molecule type" value="Genomic_DNA"/>
</dbReference>
<dbReference type="GO" id="GO:0005634">
    <property type="term" value="C:nucleus"/>
    <property type="evidence" value="ECO:0007669"/>
    <property type="project" value="TreeGrafter"/>
</dbReference>
<feature type="region of interest" description="Disordered" evidence="5">
    <location>
        <begin position="427"/>
        <end position="457"/>
    </location>
</feature>
<feature type="compositionally biased region" description="Basic and acidic residues" evidence="5">
    <location>
        <begin position="427"/>
        <end position="444"/>
    </location>
</feature>
<dbReference type="InterPro" id="IPR001806">
    <property type="entry name" value="Small_GTPase"/>
</dbReference>
<feature type="chain" id="PRO_5017345011" evidence="6">
    <location>
        <begin position="19"/>
        <end position="599"/>
    </location>
</feature>
<keyword evidence="6" id="KW-0732">Signal</keyword>
<dbReference type="AlphaFoldDB" id="A0A397HFA5"/>
<dbReference type="GO" id="GO:0000054">
    <property type="term" value="P:ribosomal subunit export from nucleus"/>
    <property type="evidence" value="ECO:0007669"/>
    <property type="project" value="TreeGrafter"/>
</dbReference>
<dbReference type="GO" id="GO:0003924">
    <property type="term" value="F:GTPase activity"/>
    <property type="evidence" value="ECO:0007669"/>
    <property type="project" value="InterPro"/>
</dbReference>
<sequence>MKISTAIISSLLAISASAFDKYQPWGKRDYACINVYQGIPDNSTVAPGSQIELRFNRAPTTYCPGPLSQYPGGEYNVWLYNNPVRVPNSINFDQSIKIQDGIKEEDGKVTITVPGEIPAVNDDSVWYLRVQTVLETAPQTAFLHRYLKKRFEHSLPVTANVEKHDILLHTTVGPVRYEIWDVSGTQKPNALSSREFDDIDAAIIMFDLTDRISYNNVPNWYQSLVNKDGMRLGRFIPIFICGNKDDASMDARLPPKTITFPKKKGTGYVEMSVMSLSNIHEPFLDLARQLLRNPAVGYKSLPNVGPAAFKSQTDSWVPLWRRENGSQDKDAVVPYILTQEIPPLESPPPMKADISAESFSTVIETPKRADASDGQLKFLNTTNKVQNELKPPVNGTVPVFKETKPAVNGTVPVAEVEGTNLHIVATEERGATKKHQEPTKEHRESKKAHQSPEEKPNTVKDQGLFVLCIHCIRMVLIKSIQETPLAHLSNDKPSFALITTACRSCCRDSKKSQSDEVRMSPDLIRYTAMYECARKVAEEEVEVLADKSSVAHISLDKLTNSIGRECQIQGISTSPEILQRLRQVARKDVLLGYVPGAFL</sequence>
<evidence type="ECO:0000256" key="6">
    <source>
        <dbReference type="SAM" id="SignalP"/>
    </source>
</evidence>
<protein>
    <submittedName>
        <fullName evidence="7">Uncharacterized protein</fullName>
    </submittedName>
</protein>
<evidence type="ECO:0000313" key="8">
    <source>
        <dbReference type="Proteomes" id="UP000215305"/>
    </source>
</evidence>
<dbReference type="PANTHER" id="PTHR24071">
    <property type="entry name" value="RAN GTPASE"/>
    <property type="match status" value="1"/>
</dbReference>
<dbReference type="PRINTS" id="PR00627">
    <property type="entry name" value="GTPRANTC4"/>
</dbReference>
<evidence type="ECO:0000313" key="7">
    <source>
        <dbReference type="EMBL" id="RHZ61831.1"/>
    </source>
</evidence>
<dbReference type="Gene3D" id="3.40.50.300">
    <property type="entry name" value="P-loop containing nucleotide triphosphate hydrolases"/>
    <property type="match status" value="1"/>
</dbReference>
<dbReference type="PROSITE" id="PS51419">
    <property type="entry name" value="RAB"/>
    <property type="match status" value="1"/>
</dbReference>
<keyword evidence="2" id="KW-0547">Nucleotide-binding</keyword>
<evidence type="ECO:0000256" key="2">
    <source>
        <dbReference type="ARBA" id="ARBA00022741"/>
    </source>
</evidence>
<dbReference type="SMART" id="SM00175">
    <property type="entry name" value="RAB"/>
    <property type="match status" value="1"/>
</dbReference>
<dbReference type="GO" id="GO:0006606">
    <property type="term" value="P:protein import into nucleus"/>
    <property type="evidence" value="ECO:0007669"/>
    <property type="project" value="TreeGrafter"/>
</dbReference>
<feature type="signal peptide" evidence="6">
    <location>
        <begin position="1"/>
        <end position="18"/>
    </location>
</feature>
<dbReference type="VEuPathDB" id="FungiDB:CDV56_108934"/>
<dbReference type="GeneID" id="38130908"/>
<proteinExistence type="predicted"/>
<gene>
    <name evidence="7" type="ORF">CDV56_108934</name>
</gene>
<dbReference type="InterPro" id="IPR027417">
    <property type="entry name" value="P-loop_NTPase"/>
</dbReference>
<keyword evidence="3" id="KW-0653">Protein transport</keyword>
<evidence type="ECO:0000256" key="1">
    <source>
        <dbReference type="ARBA" id="ARBA00022448"/>
    </source>
</evidence>
<dbReference type="Pfam" id="PF00071">
    <property type="entry name" value="Ras"/>
    <property type="match status" value="1"/>
</dbReference>
<dbReference type="STRING" id="41047.A0A397HFA5"/>
<dbReference type="SUPFAM" id="SSF52540">
    <property type="entry name" value="P-loop containing nucleoside triphosphate hydrolases"/>
    <property type="match status" value="1"/>
</dbReference>